<feature type="region of interest" description="Disordered" evidence="1">
    <location>
        <begin position="1"/>
        <end position="91"/>
    </location>
</feature>
<feature type="compositionally biased region" description="Low complexity" evidence="1">
    <location>
        <begin position="14"/>
        <end position="33"/>
    </location>
</feature>
<dbReference type="AlphaFoldDB" id="A0AAN7YJP1"/>
<sequence>MFLKQYNYKPKTGSASSASADQQPAQTAPANTNDQPFSAANAGRRRSSGQYSGLNGYKRTSGEERRTSIQDQSKDGGVLGNMWNNFTKGGK</sequence>
<dbReference type="EMBL" id="JAVRRJ010000001">
    <property type="protein sequence ID" value="KAK5090633.1"/>
    <property type="molecule type" value="Genomic_DNA"/>
</dbReference>
<evidence type="ECO:0000313" key="3">
    <source>
        <dbReference type="Proteomes" id="UP001309876"/>
    </source>
</evidence>
<evidence type="ECO:0000256" key="1">
    <source>
        <dbReference type="SAM" id="MobiDB-lite"/>
    </source>
</evidence>
<reference evidence="2 3" key="1">
    <citation type="submission" date="2023-08" db="EMBL/GenBank/DDBJ databases">
        <title>Black Yeasts Isolated from many extreme environments.</title>
        <authorList>
            <person name="Coleine C."/>
            <person name="Stajich J.E."/>
            <person name="Selbmann L."/>
        </authorList>
    </citation>
    <scope>NUCLEOTIDE SEQUENCE [LARGE SCALE GENOMIC DNA]</scope>
    <source>
        <strain evidence="2 3">CCFEE 5910</strain>
    </source>
</reference>
<feature type="compositionally biased region" description="Polar residues" evidence="1">
    <location>
        <begin position="82"/>
        <end position="91"/>
    </location>
</feature>
<dbReference type="Proteomes" id="UP001309876">
    <property type="component" value="Unassembled WGS sequence"/>
</dbReference>
<name>A0AAN7YJP1_9EURO</name>
<organism evidence="2 3">
    <name type="scientific">Lithohypha guttulata</name>
    <dbReference type="NCBI Taxonomy" id="1690604"/>
    <lineage>
        <taxon>Eukaryota</taxon>
        <taxon>Fungi</taxon>
        <taxon>Dikarya</taxon>
        <taxon>Ascomycota</taxon>
        <taxon>Pezizomycotina</taxon>
        <taxon>Eurotiomycetes</taxon>
        <taxon>Chaetothyriomycetidae</taxon>
        <taxon>Chaetothyriales</taxon>
        <taxon>Trichomeriaceae</taxon>
        <taxon>Lithohypha</taxon>
    </lineage>
</organism>
<evidence type="ECO:0000313" key="2">
    <source>
        <dbReference type="EMBL" id="KAK5090633.1"/>
    </source>
</evidence>
<accession>A0AAN7YJP1</accession>
<protein>
    <submittedName>
        <fullName evidence="2">Uncharacterized protein</fullName>
    </submittedName>
</protein>
<feature type="compositionally biased region" description="Basic and acidic residues" evidence="1">
    <location>
        <begin position="60"/>
        <end position="74"/>
    </location>
</feature>
<comment type="caution">
    <text evidence="2">The sequence shown here is derived from an EMBL/GenBank/DDBJ whole genome shotgun (WGS) entry which is preliminary data.</text>
</comment>
<proteinExistence type="predicted"/>
<keyword evidence="3" id="KW-1185">Reference proteome</keyword>
<gene>
    <name evidence="2" type="ORF">LTR05_000808</name>
</gene>